<dbReference type="InterPro" id="IPR051694">
    <property type="entry name" value="Immunoregulatory_rcpt-like"/>
</dbReference>
<dbReference type="AlphaFoldDB" id="A0A401G796"/>
<keyword evidence="3 6" id="KW-1133">Transmembrane helix</keyword>
<keyword evidence="2 6" id="KW-0812">Transmembrane</keyword>
<dbReference type="PANTHER" id="PTHR15549">
    <property type="entry name" value="PAIRED IMMUNOGLOBULIN-LIKE TYPE 2 RECEPTOR"/>
    <property type="match status" value="1"/>
</dbReference>
<feature type="transmembrane region" description="Helical" evidence="6">
    <location>
        <begin position="265"/>
        <end position="287"/>
    </location>
</feature>
<keyword evidence="4 6" id="KW-0472">Membrane</keyword>
<evidence type="ECO:0000256" key="2">
    <source>
        <dbReference type="ARBA" id="ARBA00022692"/>
    </source>
</evidence>
<dbReference type="GeneID" id="38774940"/>
<protein>
    <recommendedName>
        <fullName evidence="10">Mid2 domain-containing protein</fullName>
    </recommendedName>
</protein>
<keyword evidence="9" id="KW-1185">Reference proteome</keyword>
<evidence type="ECO:0000256" key="4">
    <source>
        <dbReference type="ARBA" id="ARBA00023136"/>
    </source>
</evidence>
<reference evidence="8 9" key="1">
    <citation type="journal article" date="2018" name="Sci. Rep.">
        <title>Genome sequence of the cauliflower mushroom Sparassis crispa (Hanabiratake) and its association with beneficial usage.</title>
        <authorList>
            <person name="Kiyama R."/>
            <person name="Furutani Y."/>
            <person name="Kawaguchi K."/>
            <person name="Nakanishi T."/>
        </authorList>
    </citation>
    <scope>NUCLEOTIDE SEQUENCE [LARGE SCALE GENOMIC DNA]</scope>
</reference>
<dbReference type="GO" id="GO:0071944">
    <property type="term" value="C:cell periphery"/>
    <property type="evidence" value="ECO:0007669"/>
    <property type="project" value="UniProtKB-ARBA"/>
</dbReference>
<dbReference type="OrthoDB" id="2591431at2759"/>
<evidence type="ECO:0000313" key="8">
    <source>
        <dbReference type="EMBL" id="GBE78023.1"/>
    </source>
</evidence>
<feature type="signal peptide" evidence="7">
    <location>
        <begin position="1"/>
        <end position="22"/>
    </location>
</feature>
<comment type="caution">
    <text evidence="8">The sequence shown here is derived from an EMBL/GenBank/DDBJ whole genome shotgun (WGS) entry which is preliminary data.</text>
</comment>
<evidence type="ECO:0008006" key="10">
    <source>
        <dbReference type="Google" id="ProtNLM"/>
    </source>
</evidence>
<gene>
    <name evidence="8" type="ORF">SCP_0109050</name>
</gene>
<evidence type="ECO:0000256" key="5">
    <source>
        <dbReference type="SAM" id="MobiDB-lite"/>
    </source>
</evidence>
<proteinExistence type="predicted"/>
<accession>A0A401G796</accession>
<dbReference type="EMBL" id="BFAD01000001">
    <property type="protein sequence ID" value="GBE78023.1"/>
    <property type="molecule type" value="Genomic_DNA"/>
</dbReference>
<evidence type="ECO:0000313" key="9">
    <source>
        <dbReference type="Proteomes" id="UP000287166"/>
    </source>
</evidence>
<dbReference type="GO" id="GO:0016020">
    <property type="term" value="C:membrane"/>
    <property type="evidence" value="ECO:0007669"/>
    <property type="project" value="UniProtKB-SubCell"/>
</dbReference>
<dbReference type="STRING" id="139825.A0A401G796"/>
<evidence type="ECO:0000256" key="6">
    <source>
        <dbReference type="SAM" id="Phobius"/>
    </source>
</evidence>
<feature type="chain" id="PRO_5019373569" description="Mid2 domain-containing protein" evidence="7">
    <location>
        <begin position="23"/>
        <end position="530"/>
    </location>
</feature>
<sequence>MSRHFVLLPTLILLSISSPVVAANFTFSYGTPTQCGNFPFSWTGGTAPFELTLIPVFGRPQVIQIPSSSFSNGRGSYQAQLPLAENQQFLATMSDANGFASGGTSDILTVGPPPNGAQCNTTAPAVDFFYDTNSALVQCRTYTFNNYVGAVLPVTVTGVIPGGVSFILNAPAGATSFDWTTNVASGTSIVFFMADSKGRQGGSTQVDVVGLSDNASCLTGSYPSSVANTPSATASASSSSSSSASSTNTADSATSNHSSVSGGTIAAAAIGSLLALVVIVLVIFFLLRRRRRARTGEYPDENFYAFRPKRADQPVDLAHDSADNSPEPVVQPYPFYAASDAAIRPSSTTSHSNLLRPSTQYDSDVFPMQNPFSTASVLQRDSQMDAESVITEGLRGEPTGAIFSHGQGSGSSLGTRSKAAIAGVSGYAAPARFILHTDAEEVIELPPQYSDLRPPPSFSGPSSTTTYPPPPPELPSAALTPHTPAMPSAALTPHTPAGPEILEQDDSSDTQNLQRPLAPGPPTPASATRS</sequence>
<evidence type="ECO:0000256" key="3">
    <source>
        <dbReference type="ARBA" id="ARBA00022989"/>
    </source>
</evidence>
<evidence type="ECO:0000256" key="7">
    <source>
        <dbReference type="SAM" id="SignalP"/>
    </source>
</evidence>
<dbReference type="PANTHER" id="PTHR15549:SF26">
    <property type="entry name" value="AXIAL BUDDING PATTERN PROTEIN 2-RELATED"/>
    <property type="match status" value="1"/>
</dbReference>
<feature type="region of interest" description="Disordered" evidence="5">
    <location>
        <begin position="447"/>
        <end position="530"/>
    </location>
</feature>
<evidence type="ECO:0000256" key="1">
    <source>
        <dbReference type="ARBA" id="ARBA00004167"/>
    </source>
</evidence>
<keyword evidence="7" id="KW-0732">Signal</keyword>
<dbReference type="RefSeq" id="XP_027608936.1">
    <property type="nucleotide sequence ID" value="XM_027753135.1"/>
</dbReference>
<dbReference type="Proteomes" id="UP000287166">
    <property type="component" value="Unassembled WGS sequence"/>
</dbReference>
<feature type="region of interest" description="Disordered" evidence="5">
    <location>
        <begin position="226"/>
        <end position="260"/>
    </location>
</feature>
<comment type="subcellular location">
    <subcellularLocation>
        <location evidence="1">Membrane</location>
        <topology evidence="1">Single-pass membrane protein</topology>
    </subcellularLocation>
</comment>
<dbReference type="InParanoid" id="A0A401G796"/>
<name>A0A401G796_9APHY</name>
<organism evidence="8 9">
    <name type="scientific">Sparassis crispa</name>
    <dbReference type="NCBI Taxonomy" id="139825"/>
    <lineage>
        <taxon>Eukaryota</taxon>
        <taxon>Fungi</taxon>
        <taxon>Dikarya</taxon>
        <taxon>Basidiomycota</taxon>
        <taxon>Agaricomycotina</taxon>
        <taxon>Agaricomycetes</taxon>
        <taxon>Polyporales</taxon>
        <taxon>Sparassidaceae</taxon>
        <taxon>Sparassis</taxon>
    </lineage>
</organism>